<protein>
    <recommendedName>
        <fullName evidence="1">Transposase IS801/IS1294 domain-containing protein</fullName>
    </recommendedName>
</protein>
<keyword evidence="3" id="KW-1185">Reference proteome</keyword>
<name>A0ABQ6CVG0_9HYPH</name>
<dbReference type="EMBL" id="BSPC01000068">
    <property type="protein sequence ID" value="GLS22975.1"/>
    <property type="molecule type" value="Genomic_DNA"/>
</dbReference>
<evidence type="ECO:0000313" key="2">
    <source>
        <dbReference type="EMBL" id="GLS22975.1"/>
    </source>
</evidence>
<dbReference type="Proteomes" id="UP001156882">
    <property type="component" value="Unassembled WGS sequence"/>
</dbReference>
<dbReference type="Pfam" id="PF04986">
    <property type="entry name" value="Y2_Tnp"/>
    <property type="match status" value="1"/>
</dbReference>
<sequence>MHTWGQNLDHHPHVHCIIPGGGLSPDGKRWISCRPGFFLAVRVLSRLFRRLFLEGLVELFEAGQLSFFNDLAELVDRTAFLALLAPLGKREWVVYAKRPFAGPEQVLAYLARYTHRVAISNSRLVEMTDDHVAFRWKDYRQKGRSRGKTMTLAAVEFIRRFLLHILPEGFCRIRHYGLFANGHRAGKLALCRQLLSAPHSKGAQAISTADADPPATPAGVPACPYCGGRMTLVGSFEGSFSRPRPTWRADTS</sequence>
<feature type="domain" description="Transposase IS801/IS1294" evidence="1">
    <location>
        <begin position="1"/>
        <end position="181"/>
    </location>
</feature>
<dbReference type="PANTHER" id="PTHR37023:SF1">
    <property type="entry name" value="ISSOD25 TRANSPOSASE TNPA_ISSOD25"/>
    <property type="match status" value="1"/>
</dbReference>
<gene>
    <name evidence="2" type="ORF">GCM10007874_59950</name>
</gene>
<dbReference type="InterPro" id="IPR007069">
    <property type="entry name" value="Transposase_32"/>
</dbReference>
<reference evidence="3" key="1">
    <citation type="journal article" date="2019" name="Int. J. Syst. Evol. Microbiol.">
        <title>The Global Catalogue of Microorganisms (GCM) 10K type strain sequencing project: providing services to taxonomists for standard genome sequencing and annotation.</title>
        <authorList>
            <consortium name="The Broad Institute Genomics Platform"/>
            <consortium name="The Broad Institute Genome Sequencing Center for Infectious Disease"/>
            <person name="Wu L."/>
            <person name="Ma J."/>
        </authorList>
    </citation>
    <scope>NUCLEOTIDE SEQUENCE [LARGE SCALE GENOMIC DNA]</scope>
    <source>
        <strain evidence="3">NBRC 101365</strain>
    </source>
</reference>
<comment type="caution">
    <text evidence="2">The sequence shown here is derived from an EMBL/GenBank/DDBJ whole genome shotgun (WGS) entry which is preliminary data.</text>
</comment>
<proteinExistence type="predicted"/>
<dbReference type="PANTHER" id="PTHR37023">
    <property type="entry name" value="TRANSPOSASE"/>
    <property type="match status" value="1"/>
</dbReference>
<evidence type="ECO:0000259" key="1">
    <source>
        <dbReference type="Pfam" id="PF04986"/>
    </source>
</evidence>
<evidence type="ECO:0000313" key="3">
    <source>
        <dbReference type="Proteomes" id="UP001156882"/>
    </source>
</evidence>
<accession>A0ABQ6CVG0</accession>
<organism evidence="2 3">
    <name type="scientific">Labrys miyagiensis</name>
    <dbReference type="NCBI Taxonomy" id="346912"/>
    <lineage>
        <taxon>Bacteria</taxon>
        <taxon>Pseudomonadati</taxon>
        <taxon>Pseudomonadota</taxon>
        <taxon>Alphaproteobacteria</taxon>
        <taxon>Hyphomicrobiales</taxon>
        <taxon>Xanthobacteraceae</taxon>
        <taxon>Labrys</taxon>
    </lineage>
</organism>